<proteinExistence type="predicted"/>
<protein>
    <submittedName>
        <fullName evidence="2">Uncharacterized protein</fullName>
    </submittedName>
</protein>
<evidence type="ECO:0000256" key="1">
    <source>
        <dbReference type="SAM" id="MobiDB-lite"/>
    </source>
</evidence>
<accession>A0A2T8IKS5</accession>
<sequence length="121" mass="13074">MGEPQKQSRPTGQQANNGEKERPGDDACPPPSIPATNLEGRKQLPCLPYPMEIDRAVANCPTPGRASLFLGVPHRHRIARPGQVAACPAGRSLECGIHRRSLSGQESERIAQKQQVACNCK</sequence>
<evidence type="ECO:0000313" key="2">
    <source>
        <dbReference type="EMBL" id="PVH38273.1"/>
    </source>
</evidence>
<dbReference type="Proteomes" id="UP000243499">
    <property type="component" value="Chromosome 5"/>
</dbReference>
<reference evidence="2" key="1">
    <citation type="submission" date="2018-04" db="EMBL/GenBank/DDBJ databases">
        <title>WGS assembly of Panicum hallii.</title>
        <authorList>
            <person name="Lovell J."/>
            <person name="Jenkins J."/>
            <person name="Lowry D."/>
            <person name="Mamidi S."/>
            <person name="Sreedasyam A."/>
            <person name="Weng X."/>
            <person name="Barry K."/>
            <person name="Bonette J."/>
            <person name="Campitelli B."/>
            <person name="Daum C."/>
            <person name="Gordon S."/>
            <person name="Gould B."/>
            <person name="Lipzen A."/>
            <person name="Macqueen A."/>
            <person name="Palacio-Mejia J."/>
            <person name="Plott C."/>
            <person name="Shakirov E."/>
            <person name="Shu S."/>
            <person name="Yoshinaga Y."/>
            <person name="Zane M."/>
            <person name="Rokhsar D."/>
            <person name="Grimwood J."/>
            <person name="Schmutz J."/>
            <person name="Juenger T."/>
        </authorList>
    </citation>
    <scope>NUCLEOTIDE SEQUENCE [LARGE SCALE GENOMIC DNA]</scope>
    <source>
        <strain evidence="2">FIL2</strain>
    </source>
</reference>
<organism evidence="2">
    <name type="scientific">Panicum hallii</name>
    <dbReference type="NCBI Taxonomy" id="206008"/>
    <lineage>
        <taxon>Eukaryota</taxon>
        <taxon>Viridiplantae</taxon>
        <taxon>Streptophyta</taxon>
        <taxon>Embryophyta</taxon>
        <taxon>Tracheophyta</taxon>
        <taxon>Spermatophyta</taxon>
        <taxon>Magnoliopsida</taxon>
        <taxon>Liliopsida</taxon>
        <taxon>Poales</taxon>
        <taxon>Poaceae</taxon>
        <taxon>PACMAD clade</taxon>
        <taxon>Panicoideae</taxon>
        <taxon>Panicodae</taxon>
        <taxon>Paniceae</taxon>
        <taxon>Panicinae</taxon>
        <taxon>Panicum</taxon>
        <taxon>Panicum sect. Panicum</taxon>
    </lineage>
</organism>
<name>A0A2T8IKS5_9POAL</name>
<feature type="compositionally biased region" description="Polar residues" evidence="1">
    <location>
        <begin position="1"/>
        <end position="17"/>
    </location>
</feature>
<feature type="region of interest" description="Disordered" evidence="1">
    <location>
        <begin position="1"/>
        <end position="41"/>
    </location>
</feature>
<dbReference type="Gramene" id="PVH38273">
    <property type="protein sequence ID" value="PVH38273"/>
    <property type="gene ID" value="PAHAL_5G216300"/>
</dbReference>
<dbReference type="AlphaFoldDB" id="A0A2T8IKS5"/>
<gene>
    <name evidence="2" type="ORF">PAHAL_5G216300</name>
</gene>
<dbReference type="EMBL" id="CM008050">
    <property type="protein sequence ID" value="PVH38273.1"/>
    <property type="molecule type" value="Genomic_DNA"/>
</dbReference>